<dbReference type="GO" id="GO:0003677">
    <property type="term" value="F:DNA binding"/>
    <property type="evidence" value="ECO:0007669"/>
    <property type="project" value="UniProtKB-KW"/>
</dbReference>
<reference evidence="3" key="1">
    <citation type="submission" date="2020-10" db="EMBL/GenBank/DDBJ databases">
        <title>Taxonomic study of unclassified bacteria belonging to the class Ktedonobacteria.</title>
        <authorList>
            <person name="Yabe S."/>
            <person name="Wang C.M."/>
            <person name="Zheng Y."/>
            <person name="Sakai Y."/>
            <person name="Cavaletti L."/>
            <person name="Monciardini P."/>
            <person name="Donadio S."/>
        </authorList>
    </citation>
    <scope>NUCLEOTIDE SEQUENCE</scope>
    <source>
        <strain evidence="3">ID150040</strain>
    </source>
</reference>
<name>A0A8J3IFW5_9CHLR</name>
<dbReference type="RefSeq" id="WP_220204619.1">
    <property type="nucleotide sequence ID" value="NZ_BNJK01000001.1"/>
</dbReference>
<evidence type="ECO:0000256" key="1">
    <source>
        <dbReference type="ARBA" id="ARBA00023125"/>
    </source>
</evidence>
<dbReference type="CDD" id="cd00093">
    <property type="entry name" value="HTH_XRE"/>
    <property type="match status" value="2"/>
</dbReference>
<sequence>MAIASSASSVHPLKLARMQRNLSQQMLADFTGLSTPTIKRIESGKPARVDVRRQLCEYFGKTSEELGLYDRSEAAREQEEFAVLLRTYRKEMGWTQSTLAEKWSYSFETVSAWERGKRFPARTEIARLAEFLDMEVEEVEEIVIASKGGPLCKRVAAPMASHQEPSSDVASPTPFADGRLLWTLHLGVEAGRLQCRISCPLSSGEAWEMVLDPEMSGADIQSIYQIVQEHVMMQGIKQHANEQEVSSPKVLRFGPLAR</sequence>
<organism evidence="3 4">
    <name type="scientific">Reticulibacter mediterranei</name>
    <dbReference type="NCBI Taxonomy" id="2778369"/>
    <lineage>
        <taxon>Bacteria</taxon>
        <taxon>Bacillati</taxon>
        <taxon>Chloroflexota</taxon>
        <taxon>Ktedonobacteria</taxon>
        <taxon>Ktedonobacterales</taxon>
        <taxon>Reticulibacteraceae</taxon>
        <taxon>Reticulibacter</taxon>
    </lineage>
</organism>
<dbReference type="PANTHER" id="PTHR46558">
    <property type="entry name" value="TRACRIPTIONAL REGULATORY PROTEIN-RELATED-RELATED"/>
    <property type="match status" value="1"/>
</dbReference>
<dbReference type="SMART" id="SM00530">
    <property type="entry name" value="HTH_XRE"/>
    <property type="match status" value="2"/>
</dbReference>
<proteinExistence type="predicted"/>
<dbReference type="InterPro" id="IPR001387">
    <property type="entry name" value="Cro/C1-type_HTH"/>
</dbReference>
<protein>
    <recommendedName>
        <fullName evidence="2">HTH cro/C1-type domain-containing protein</fullName>
    </recommendedName>
</protein>
<dbReference type="Gene3D" id="1.10.260.40">
    <property type="entry name" value="lambda repressor-like DNA-binding domains"/>
    <property type="match status" value="2"/>
</dbReference>
<accession>A0A8J3IFW5</accession>
<dbReference type="PANTHER" id="PTHR46558:SF4">
    <property type="entry name" value="DNA-BIDING PHAGE PROTEIN"/>
    <property type="match status" value="1"/>
</dbReference>
<dbReference type="AlphaFoldDB" id="A0A8J3IFW5"/>
<feature type="domain" description="HTH cro/C1-type" evidence="2">
    <location>
        <begin position="85"/>
        <end position="139"/>
    </location>
</feature>
<evidence type="ECO:0000313" key="4">
    <source>
        <dbReference type="Proteomes" id="UP000597444"/>
    </source>
</evidence>
<dbReference type="InterPro" id="IPR010982">
    <property type="entry name" value="Lambda_DNA-bd_dom_sf"/>
</dbReference>
<evidence type="ECO:0000313" key="3">
    <source>
        <dbReference type="EMBL" id="GHO93851.1"/>
    </source>
</evidence>
<dbReference type="SUPFAM" id="SSF47413">
    <property type="entry name" value="lambda repressor-like DNA-binding domains"/>
    <property type="match status" value="2"/>
</dbReference>
<comment type="caution">
    <text evidence="3">The sequence shown here is derived from an EMBL/GenBank/DDBJ whole genome shotgun (WGS) entry which is preliminary data.</text>
</comment>
<keyword evidence="1" id="KW-0238">DNA-binding</keyword>
<dbReference type="Pfam" id="PF13560">
    <property type="entry name" value="HTH_31"/>
    <property type="match status" value="1"/>
</dbReference>
<dbReference type="PROSITE" id="PS50943">
    <property type="entry name" value="HTH_CROC1"/>
    <property type="match status" value="2"/>
</dbReference>
<dbReference type="Proteomes" id="UP000597444">
    <property type="component" value="Unassembled WGS sequence"/>
</dbReference>
<feature type="domain" description="HTH cro/C1-type" evidence="2">
    <location>
        <begin position="13"/>
        <end position="66"/>
    </location>
</feature>
<keyword evidence="4" id="KW-1185">Reference proteome</keyword>
<dbReference type="EMBL" id="BNJK01000001">
    <property type="protein sequence ID" value="GHO93851.1"/>
    <property type="molecule type" value="Genomic_DNA"/>
</dbReference>
<evidence type="ECO:0000259" key="2">
    <source>
        <dbReference type="PROSITE" id="PS50943"/>
    </source>
</evidence>
<gene>
    <name evidence="3" type="ORF">KSF_038990</name>
</gene>
<dbReference type="Pfam" id="PF01381">
    <property type="entry name" value="HTH_3"/>
    <property type="match status" value="1"/>
</dbReference>